<organism evidence="2 3">
    <name type="scientific">Cephalotrichum gorgonifer</name>
    <dbReference type="NCBI Taxonomy" id="2041049"/>
    <lineage>
        <taxon>Eukaryota</taxon>
        <taxon>Fungi</taxon>
        <taxon>Dikarya</taxon>
        <taxon>Ascomycota</taxon>
        <taxon>Pezizomycotina</taxon>
        <taxon>Sordariomycetes</taxon>
        <taxon>Hypocreomycetidae</taxon>
        <taxon>Microascales</taxon>
        <taxon>Microascaceae</taxon>
        <taxon>Cephalotrichum</taxon>
    </lineage>
</organism>
<accession>A0AAE8N656</accession>
<evidence type="ECO:0000256" key="1">
    <source>
        <dbReference type="SAM" id="MobiDB-lite"/>
    </source>
</evidence>
<gene>
    <name evidence="2" type="ORF">DNG_08798</name>
</gene>
<sequence length="233" mass="25251">MEPNRDPASVNSASDDLCQSHPTTPTSMDTTSQVKGSTSLIRSTPPAIKNDVSLVEGPAPVPRDRDPQWMSFLYLANSWTWVNDAVTTTNRIKVTATQHLLCPAPTSDDHFPCNKGSIQEGTLLPLTANPSLTLSLDVEAIEMESQPTMAGSNTPILMDLIWDPEEMRLGVGYGLNSGLNPTPEVVALFGQGHEGQMEGGFEETFQSWLETSDDWSKGGDGDHTPNRSGGFKY</sequence>
<dbReference type="AlphaFoldDB" id="A0AAE8N656"/>
<proteinExistence type="predicted"/>
<feature type="region of interest" description="Disordered" evidence="1">
    <location>
        <begin position="1"/>
        <end position="45"/>
    </location>
</feature>
<comment type="caution">
    <text evidence="2">The sequence shown here is derived from an EMBL/GenBank/DDBJ whole genome shotgun (WGS) entry which is preliminary data.</text>
</comment>
<keyword evidence="3" id="KW-1185">Reference proteome</keyword>
<protein>
    <submittedName>
        <fullName evidence="2">Uncharacterized protein</fullName>
    </submittedName>
</protein>
<feature type="compositionally biased region" description="Polar residues" evidence="1">
    <location>
        <begin position="20"/>
        <end position="42"/>
    </location>
</feature>
<dbReference type="EMBL" id="ONZQ02000014">
    <property type="protein sequence ID" value="SPO06109.1"/>
    <property type="molecule type" value="Genomic_DNA"/>
</dbReference>
<evidence type="ECO:0000313" key="2">
    <source>
        <dbReference type="EMBL" id="SPO06109.1"/>
    </source>
</evidence>
<name>A0AAE8N656_9PEZI</name>
<reference evidence="2" key="1">
    <citation type="submission" date="2018-03" db="EMBL/GenBank/DDBJ databases">
        <authorList>
            <person name="Guldener U."/>
        </authorList>
    </citation>
    <scope>NUCLEOTIDE SEQUENCE</scope>
</reference>
<feature type="compositionally biased region" description="Basic and acidic residues" evidence="1">
    <location>
        <begin position="214"/>
        <end position="225"/>
    </location>
</feature>
<evidence type="ECO:0000313" key="3">
    <source>
        <dbReference type="Proteomes" id="UP001187682"/>
    </source>
</evidence>
<feature type="region of interest" description="Disordered" evidence="1">
    <location>
        <begin position="211"/>
        <end position="233"/>
    </location>
</feature>
<dbReference type="Proteomes" id="UP001187682">
    <property type="component" value="Unassembled WGS sequence"/>
</dbReference>